<dbReference type="AlphaFoldDB" id="X0V197"/>
<protein>
    <recommendedName>
        <fullName evidence="1">DUF11 domain-containing protein</fullName>
    </recommendedName>
</protein>
<evidence type="ECO:0000313" key="2">
    <source>
        <dbReference type="EMBL" id="GAG05212.1"/>
    </source>
</evidence>
<sequence length="273" mass="30405">PPASHTVSSRPVFSDLVIETIDTGGGHLYMGDELKYTVKVKNEGDMDATGFQLKAEVSGMVTIDESSIYGNGKYDNGYIIWDTGLFETGKTTTYRFSVKINEGLSDGDIIETLFQINCDQDISMRESAYDEIRAFPDFSTSEAAIADSNGGNLWAGETVDIKILIKNSGQREAESYSLICPTPDGATYISNSGTAEGIRWDDDIRGLIWDLEGLAPEEEREITFRIKVNNDLYYRGGTIITDFKIESEDQEYVFEPQSLKVDRYIYMTIVAMG</sequence>
<comment type="caution">
    <text evidence="2">The sequence shown here is derived from an EMBL/GenBank/DDBJ whole genome shotgun (WGS) entry which is preliminary data.</text>
</comment>
<name>X0V197_9ZZZZ</name>
<dbReference type="InterPro" id="IPR013783">
    <property type="entry name" value="Ig-like_fold"/>
</dbReference>
<gene>
    <name evidence="2" type="ORF">S01H1_32697</name>
</gene>
<dbReference type="PANTHER" id="PTHR34819:SF3">
    <property type="entry name" value="CELL SURFACE PROTEIN"/>
    <property type="match status" value="1"/>
</dbReference>
<proteinExistence type="predicted"/>
<dbReference type="PANTHER" id="PTHR34819">
    <property type="entry name" value="LARGE CYSTEINE-RICH PERIPLASMIC PROTEIN OMCB"/>
    <property type="match status" value="1"/>
</dbReference>
<dbReference type="Gene3D" id="2.60.40.10">
    <property type="entry name" value="Immunoglobulins"/>
    <property type="match status" value="1"/>
</dbReference>
<evidence type="ECO:0000259" key="1">
    <source>
        <dbReference type="Pfam" id="PF01345"/>
    </source>
</evidence>
<feature type="domain" description="DUF11" evidence="1">
    <location>
        <begin position="27"/>
        <end position="112"/>
    </location>
</feature>
<dbReference type="InterPro" id="IPR051172">
    <property type="entry name" value="Chlamydia_OmcB"/>
</dbReference>
<feature type="non-terminal residue" evidence="2">
    <location>
        <position position="273"/>
    </location>
</feature>
<dbReference type="EMBL" id="BARS01020259">
    <property type="protein sequence ID" value="GAG05212.1"/>
    <property type="molecule type" value="Genomic_DNA"/>
</dbReference>
<dbReference type="Pfam" id="PF01345">
    <property type="entry name" value="DUF11"/>
    <property type="match status" value="2"/>
</dbReference>
<feature type="non-terminal residue" evidence="2">
    <location>
        <position position="1"/>
    </location>
</feature>
<dbReference type="InterPro" id="IPR001434">
    <property type="entry name" value="OmcB-like_DUF11"/>
</dbReference>
<feature type="domain" description="DUF11" evidence="1">
    <location>
        <begin position="155"/>
        <end position="247"/>
    </location>
</feature>
<organism evidence="2">
    <name type="scientific">marine sediment metagenome</name>
    <dbReference type="NCBI Taxonomy" id="412755"/>
    <lineage>
        <taxon>unclassified sequences</taxon>
        <taxon>metagenomes</taxon>
        <taxon>ecological metagenomes</taxon>
    </lineage>
</organism>
<accession>X0V197</accession>
<reference evidence="2" key="1">
    <citation type="journal article" date="2014" name="Front. Microbiol.">
        <title>High frequency of phylogenetically diverse reductive dehalogenase-homologous genes in deep subseafloor sedimentary metagenomes.</title>
        <authorList>
            <person name="Kawai M."/>
            <person name="Futagami T."/>
            <person name="Toyoda A."/>
            <person name="Takaki Y."/>
            <person name="Nishi S."/>
            <person name="Hori S."/>
            <person name="Arai W."/>
            <person name="Tsubouchi T."/>
            <person name="Morono Y."/>
            <person name="Uchiyama I."/>
            <person name="Ito T."/>
            <person name="Fujiyama A."/>
            <person name="Inagaki F."/>
            <person name="Takami H."/>
        </authorList>
    </citation>
    <scope>NUCLEOTIDE SEQUENCE</scope>
    <source>
        <strain evidence="2">Expedition CK06-06</strain>
    </source>
</reference>